<protein>
    <submittedName>
        <fullName evidence="3">PIR Superfamily Protein</fullName>
    </submittedName>
</protein>
<evidence type="ECO:0000313" key="4">
    <source>
        <dbReference type="Proteomes" id="UP000078546"/>
    </source>
</evidence>
<evidence type="ECO:0000256" key="2">
    <source>
        <dbReference type="SAM" id="Phobius"/>
    </source>
</evidence>
<dbReference type="AlphaFoldDB" id="A0A1A8X3F4"/>
<evidence type="ECO:0000256" key="1">
    <source>
        <dbReference type="SAM" id="MobiDB-lite"/>
    </source>
</evidence>
<feature type="region of interest" description="Disordered" evidence="1">
    <location>
        <begin position="221"/>
        <end position="241"/>
    </location>
</feature>
<dbReference type="EMBL" id="FLQV01001157">
    <property type="protein sequence ID" value="SBS99133.1"/>
    <property type="molecule type" value="Genomic_DNA"/>
</dbReference>
<sequence>MTGTDKYISELPSDISYHRLNNWRYFGYKDQNFWDDIEEKLKKYHSISNICEVLLKGFYVASYLEESKTLYRERWDYLYFWAGVKIFDKLDNSSNFKEIMNILNEIRKKFDNNSMYNYDVSEITKQQFTNLKEIYDFVHDYEVIESKLLPVDFKCTIKFKDHIENSYNVYNHEKIECTGRYGQYCATLNKIINTKNNLTKPLCTDVEREETPVRDSHQLLEAQSEDNGSDGQSLGSEDSTSAPSAGIGIPIGLTLFGFLLIFFVLYKFSPLGTVLHAHFLRNKIIRQYINNDKSVNGWLKKTYEYENENSANSGHHIGYNII</sequence>
<organism evidence="3 4">
    <name type="scientific">Plasmodium ovale curtisi</name>
    <dbReference type="NCBI Taxonomy" id="864141"/>
    <lineage>
        <taxon>Eukaryota</taxon>
        <taxon>Sar</taxon>
        <taxon>Alveolata</taxon>
        <taxon>Apicomplexa</taxon>
        <taxon>Aconoidasida</taxon>
        <taxon>Haemosporida</taxon>
        <taxon>Plasmodiidae</taxon>
        <taxon>Plasmodium</taxon>
        <taxon>Plasmodium (Plasmodium)</taxon>
    </lineage>
</organism>
<proteinExistence type="predicted"/>
<keyword evidence="2" id="KW-1133">Transmembrane helix</keyword>
<accession>A0A1A8X3F4</accession>
<name>A0A1A8X3F4_PLAOA</name>
<reference evidence="4" key="1">
    <citation type="submission" date="2016-05" db="EMBL/GenBank/DDBJ databases">
        <authorList>
            <person name="Naeem Raeece"/>
        </authorList>
    </citation>
    <scope>NUCLEOTIDE SEQUENCE [LARGE SCALE GENOMIC DNA]</scope>
</reference>
<feature type="compositionally biased region" description="Polar residues" evidence="1">
    <location>
        <begin position="229"/>
        <end position="241"/>
    </location>
</feature>
<keyword evidence="2" id="KW-0812">Transmembrane</keyword>
<dbReference type="Pfam" id="PF05795">
    <property type="entry name" value="Plasmodium_Vir"/>
    <property type="match status" value="1"/>
</dbReference>
<keyword evidence="2" id="KW-0472">Membrane</keyword>
<gene>
    <name evidence="3" type="ORF">POVCU1_050900</name>
</gene>
<evidence type="ECO:0000313" key="3">
    <source>
        <dbReference type="EMBL" id="SBS99133.1"/>
    </source>
</evidence>
<feature type="transmembrane region" description="Helical" evidence="2">
    <location>
        <begin position="247"/>
        <end position="266"/>
    </location>
</feature>
<dbReference type="InterPro" id="IPR008780">
    <property type="entry name" value="Plasmodium_Vir"/>
</dbReference>
<dbReference type="Proteomes" id="UP000078546">
    <property type="component" value="Unassembled WGS sequence"/>
</dbReference>